<dbReference type="PROSITE" id="PS51186">
    <property type="entry name" value="GNAT"/>
    <property type="match status" value="1"/>
</dbReference>
<dbReference type="SUPFAM" id="SSF55729">
    <property type="entry name" value="Acyl-CoA N-acyltransferases (Nat)"/>
    <property type="match status" value="1"/>
</dbReference>
<dbReference type="HOGENOM" id="CLU_086106_0_0_1"/>
<dbReference type="Gene3D" id="3.40.630.30">
    <property type="match status" value="1"/>
</dbReference>
<dbReference type="CDD" id="cd04301">
    <property type="entry name" value="NAT_SF"/>
    <property type="match status" value="1"/>
</dbReference>
<reference evidence="2 3" key="1">
    <citation type="submission" date="2014-06" db="EMBL/GenBank/DDBJ databases">
        <title>Evolutionary Origins and Diversification of the Mycorrhizal Mutualists.</title>
        <authorList>
            <consortium name="DOE Joint Genome Institute"/>
            <consortium name="Mycorrhizal Genomics Consortium"/>
            <person name="Kohler A."/>
            <person name="Kuo A."/>
            <person name="Nagy L.G."/>
            <person name="Floudas D."/>
            <person name="Copeland A."/>
            <person name="Barry K.W."/>
            <person name="Cichocki N."/>
            <person name="Veneault-Fourrey C."/>
            <person name="LaButti K."/>
            <person name="Lindquist E.A."/>
            <person name="Lipzen A."/>
            <person name="Lundell T."/>
            <person name="Morin E."/>
            <person name="Murat C."/>
            <person name="Riley R."/>
            <person name="Ohm R."/>
            <person name="Sun H."/>
            <person name="Tunlid A."/>
            <person name="Henrissat B."/>
            <person name="Grigoriev I.V."/>
            <person name="Hibbett D.S."/>
            <person name="Martin F."/>
        </authorList>
    </citation>
    <scope>NUCLEOTIDE SEQUENCE [LARGE SCALE GENOMIC DNA]</scope>
    <source>
        <strain evidence="2 3">SS14</strain>
    </source>
</reference>
<dbReference type="InterPro" id="IPR052523">
    <property type="entry name" value="Trichothecene_AcTrans"/>
</dbReference>
<dbReference type="GO" id="GO:0016747">
    <property type="term" value="F:acyltransferase activity, transferring groups other than amino-acyl groups"/>
    <property type="evidence" value="ECO:0007669"/>
    <property type="project" value="InterPro"/>
</dbReference>
<feature type="domain" description="N-acetyltransferase" evidence="1">
    <location>
        <begin position="76"/>
        <end position="220"/>
    </location>
</feature>
<gene>
    <name evidence="2" type="ORF">M422DRAFT_29452</name>
</gene>
<protein>
    <recommendedName>
        <fullName evidence="1">N-acetyltransferase domain-containing protein</fullName>
    </recommendedName>
</protein>
<keyword evidence="3" id="KW-1185">Reference proteome</keyword>
<accession>A0A0C9W2Z0</accession>
<evidence type="ECO:0000313" key="3">
    <source>
        <dbReference type="Proteomes" id="UP000054279"/>
    </source>
</evidence>
<proteinExistence type="predicted"/>
<evidence type="ECO:0000313" key="2">
    <source>
        <dbReference type="EMBL" id="KIJ46060.1"/>
    </source>
</evidence>
<dbReference type="AlphaFoldDB" id="A0A0C9W2Z0"/>
<dbReference type="InterPro" id="IPR000182">
    <property type="entry name" value="GNAT_dom"/>
</dbReference>
<sequence length="228" mass="25822">MQSLEQVTIRKLENPTESELEILTNLLCDGFTNDPFFAAATGGIESLRYPYRRTVIAAAAIDGEIYVAKYGDRDFVGVISFFPPDKELYYTEAQREACGFNALFASYPVEVAKWYKDYFFPIAIAHDERELGKGVGITGCHIVSFAVLPEFQGKAIGKALIKRVESEAFNKGTFCYLFTHNPINVAIYNRLGYTPVGEPQRFVGLNELAFHGWIFRKNAEQLEREFKK</sequence>
<dbReference type="Pfam" id="PF00583">
    <property type="entry name" value="Acetyltransf_1"/>
    <property type="match status" value="1"/>
</dbReference>
<dbReference type="Proteomes" id="UP000054279">
    <property type="component" value="Unassembled WGS sequence"/>
</dbReference>
<name>A0A0C9W2Z0_SPHS4</name>
<dbReference type="InterPro" id="IPR016181">
    <property type="entry name" value="Acyl_CoA_acyltransferase"/>
</dbReference>
<dbReference type="PANTHER" id="PTHR42791">
    <property type="entry name" value="GNAT FAMILY ACETYLTRANSFERASE"/>
    <property type="match status" value="1"/>
</dbReference>
<dbReference type="PANTHER" id="PTHR42791:SF1">
    <property type="entry name" value="N-ACETYLTRANSFERASE DOMAIN-CONTAINING PROTEIN"/>
    <property type="match status" value="1"/>
</dbReference>
<evidence type="ECO:0000259" key="1">
    <source>
        <dbReference type="PROSITE" id="PS51186"/>
    </source>
</evidence>
<dbReference type="OrthoDB" id="61113at2759"/>
<dbReference type="EMBL" id="KN837109">
    <property type="protein sequence ID" value="KIJ46060.1"/>
    <property type="molecule type" value="Genomic_DNA"/>
</dbReference>
<organism evidence="2 3">
    <name type="scientific">Sphaerobolus stellatus (strain SS14)</name>
    <dbReference type="NCBI Taxonomy" id="990650"/>
    <lineage>
        <taxon>Eukaryota</taxon>
        <taxon>Fungi</taxon>
        <taxon>Dikarya</taxon>
        <taxon>Basidiomycota</taxon>
        <taxon>Agaricomycotina</taxon>
        <taxon>Agaricomycetes</taxon>
        <taxon>Phallomycetidae</taxon>
        <taxon>Geastrales</taxon>
        <taxon>Sphaerobolaceae</taxon>
        <taxon>Sphaerobolus</taxon>
    </lineage>
</organism>